<dbReference type="GO" id="GO:0016020">
    <property type="term" value="C:membrane"/>
    <property type="evidence" value="ECO:0007669"/>
    <property type="project" value="UniProtKB-SubCell"/>
</dbReference>
<dbReference type="SUPFAM" id="SSF49562">
    <property type="entry name" value="C2 domain (Calcium/lipid-binding domain, CaLB)"/>
    <property type="match status" value="2"/>
</dbReference>
<feature type="compositionally biased region" description="Low complexity" evidence="4">
    <location>
        <begin position="279"/>
        <end position="294"/>
    </location>
</feature>
<evidence type="ECO:0000256" key="2">
    <source>
        <dbReference type="ARBA" id="ARBA00022737"/>
    </source>
</evidence>
<dbReference type="InterPro" id="IPR043567">
    <property type="entry name" value="SYTL1-5_C2B"/>
</dbReference>
<feature type="region of interest" description="Disordered" evidence="4">
    <location>
        <begin position="39"/>
        <end position="73"/>
    </location>
</feature>
<reference evidence="6" key="3">
    <citation type="journal article" date="2004" name="Trends Parasitol.">
        <title>The Anopheles gambiae genome: an update.</title>
        <authorList>
            <person name="Mongin E."/>
            <person name="Louis C."/>
            <person name="Holt R.A."/>
            <person name="Birney E."/>
            <person name="Collins F.H."/>
        </authorList>
    </citation>
    <scope>NUCLEOTIDE SEQUENCE</scope>
    <source>
        <strain evidence="6">PEST</strain>
    </source>
</reference>
<evidence type="ECO:0000256" key="1">
    <source>
        <dbReference type="ARBA" id="ARBA00004370"/>
    </source>
</evidence>
<feature type="domain" description="C2" evidence="5">
    <location>
        <begin position="345"/>
        <end position="467"/>
    </location>
</feature>
<dbReference type="CDD" id="cd04020">
    <property type="entry name" value="C2B_SLP_1-2-3-4"/>
    <property type="match status" value="1"/>
</dbReference>
<sequence>MGKVKWWKKKKRTVHSYSHFKSQEKESVSVVNISNAEETKGTVSQHSNSRKEPNRGNASAYRGGVSTGRERKRTRRRWKLKLFGCCASRKGSAKGGGGSAEARTTDRTCGCSALLRWSGLLCCCSWCRCWRCCSNSTESCWQRKGGHDDEDVDAAFEAYKLQLGGTTVALAGSANATGPDYDALSPSQKSTIRKLNKNASWGWNDSFRSVSDRFLESLELDDVSSGDNSLRKKFSVCCRKRLASPFRESKAILGEIELAGDGYDRQGDGTASNGMQHKGGSIVSSPVGSAGGASDNWPSQSDEDIDRLVALHQNRASLSSLGVRSDSMASVYSGAGEGRYGTVTVRGQIEFGMQYNYKQGALEIHVKQCKDLAAVDTKRNRSDPYVKVYLLPDKSKSGKRKTKVKKHTLNPVFDEVLRFHMSLNSLQTRTIWITVWHSDMFGRNDFLGEVMMGLQDKVFDNPQPQWYQLQERSEPFEDLSAYKGDIIVGLKYVSADADGGGIMGAGSGVIGGSGGSTSSGFGTLNLRKFSTRSLTSNSSSTLSGHSKGALHVLVKEAKHLQPIKSNGTCDAFCKSYLLPDKNRSSKQKTPVIKRTNSPVWNYTFVYEDVSLAELSERALELTIWDHDRLASNEFLGGVRFSLGNGKHNGRAVEWMDSTGKELSLWQNMINRPNFWVEGALVLRPSLENAKFST</sequence>
<feature type="region of interest" description="Disordered" evidence="4">
    <location>
        <begin position="267"/>
        <end position="299"/>
    </location>
</feature>
<dbReference type="PANTHER" id="PTHR45716">
    <property type="entry name" value="BITESIZE, ISOFORM I"/>
    <property type="match status" value="1"/>
</dbReference>
<organism evidence="6">
    <name type="scientific">Anopheles gambiae</name>
    <name type="common">African malaria mosquito</name>
    <dbReference type="NCBI Taxonomy" id="7165"/>
    <lineage>
        <taxon>Eukaryota</taxon>
        <taxon>Metazoa</taxon>
        <taxon>Ecdysozoa</taxon>
        <taxon>Arthropoda</taxon>
        <taxon>Hexapoda</taxon>
        <taxon>Insecta</taxon>
        <taxon>Pterygota</taxon>
        <taxon>Neoptera</taxon>
        <taxon>Endopterygota</taxon>
        <taxon>Diptera</taxon>
        <taxon>Nematocera</taxon>
        <taxon>Culicoidea</taxon>
        <taxon>Culicidae</taxon>
        <taxon>Anophelinae</taxon>
        <taxon>Anopheles</taxon>
    </lineage>
</organism>
<evidence type="ECO:0000259" key="5">
    <source>
        <dbReference type="PROSITE" id="PS50004"/>
    </source>
</evidence>
<dbReference type="AlphaFoldDB" id="F5HIY6"/>
<keyword evidence="2" id="KW-0677">Repeat</keyword>
<evidence type="ECO:0000256" key="4">
    <source>
        <dbReference type="SAM" id="MobiDB-lite"/>
    </source>
</evidence>
<reference evidence="6" key="2">
    <citation type="submission" date="2002-03" db="EMBL/GenBank/DDBJ databases">
        <authorList>
            <consortium name="The Anopheles Genome Sequencing Consortium"/>
        </authorList>
    </citation>
    <scope>NUCLEOTIDE SEQUENCE</scope>
    <source>
        <strain evidence="6">PEST</strain>
    </source>
</reference>
<comment type="subcellular location">
    <subcellularLocation>
        <location evidence="1">Membrane</location>
    </subcellularLocation>
</comment>
<reference evidence="6" key="1">
    <citation type="journal article" date="2002" name="Science">
        <title>The genome sequence of the malaria mosquito Anopheles gambiae.</title>
        <authorList>
            <person name="Holt R.A."/>
            <person name="Subramanian G.M."/>
            <person name="Halpern A."/>
            <person name="Sutton G.G."/>
            <person name="Charlab R."/>
            <person name="Nusskern D.R."/>
            <person name="Wincker P."/>
            <person name="Clark A.G."/>
            <person name="Ribeiro J.M."/>
            <person name="Wides R."/>
            <person name="Salzberg S.L."/>
            <person name="Loftus B."/>
            <person name="Yandell M."/>
            <person name="Majoros W.H."/>
            <person name="Rusch D.B."/>
            <person name="Lai Z."/>
            <person name="Kraft C.L."/>
            <person name="Abril J.F."/>
            <person name="Anthouard V."/>
            <person name="Arensburger P."/>
            <person name="Atkinson P.W."/>
            <person name="Baden H."/>
            <person name="de Berardinis V."/>
            <person name="Baldwin D."/>
            <person name="Benes V."/>
            <person name="Biedler J."/>
            <person name="Blass C."/>
            <person name="Bolanos R."/>
            <person name="Boscus D."/>
            <person name="Barnstead M."/>
            <person name="Cai S."/>
            <person name="Center A."/>
            <person name="Chaturverdi K."/>
            <person name="Christophides G.K."/>
            <person name="Chrystal M.A."/>
            <person name="Clamp M."/>
            <person name="Cravchik A."/>
            <person name="Curwen V."/>
            <person name="Dana A."/>
            <person name="Delcher A."/>
            <person name="Dew I."/>
            <person name="Evans C.A."/>
            <person name="Flanigan M."/>
            <person name="Grundschober-Freimoser A."/>
            <person name="Friedli L."/>
            <person name="Gu Z."/>
            <person name="Guan P."/>
            <person name="Guigo R."/>
            <person name="Hillenmeyer M.E."/>
            <person name="Hladun S.L."/>
            <person name="Hogan J.R."/>
            <person name="Hong Y.S."/>
            <person name="Hoover J."/>
            <person name="Jaillon O."/>
            <person name="Ke Z."/>
            <person name="Kodira C."/>
            <person name="Kokoza E."/>
            <person name="Koutsos A."/>
            <person name="Letunic I."/>
            <person name="Levitsky A."/>
            <person name="Liang Y."/>
            <person name="Lin J.J."/>
            <person name="Lobo N.F."/>
            <person name="Lopez J.R."/>
            <person name="Malek J.A."/>
            <person name="McIntosh T.C."/>
            <person name="Meister S."/>
            <person name="Miller J."/>
            <person name="Mobarry C."/>
            <person name="Mongin E."/>
            <person name="Murphy S.D."/>
            <person name="O'Brochta D.A."/>
            <person name="Pfannkoch C."/>
            <person name="Qi R."/>
            <person name="Regier M.A."/>
            <person name="Remington K."/>
            <person name="Shao H."/>
            <person name="Sharakhova M.V."/>
            <person name="Sitter C.D."/>
            <person name="Shetty J."/>
            <person name="Smith T.J."/>
            <person name="Strong R."/>
            <person name="Sun J."/>
            <person name="Thomasova D."/>
            <person name="Ton L.Q."/>
            <person name="Topalis P."/>
            <person name="Tu Z."/>
            <person name="Unger M.F."/>
            <person name="Walenz B."/>
            <person name="Wang A."/>
            <person name="Wang J."/>
            <person name="Wang M."/>
            <person name="Wang X."/>
            <person name="Woodford K.J."/>
            <person name="Wortman J.R."/>
            <person name="Wu M."/>
            <person name="Yao A."/>
            <person name="Zdobnov E.M."/>
            <person name="Zhang H."/>
            <person name="Zhao Q."/>
            <person name="Zhao S."/>
            <person name="Zhu S.C."/>
            <person name="Zhimulev I."/>
            <person name="Coluzzi M."/>
            <person name="della Torre A."/>
            <person name="Roth C.W."/>
            <person name="Louis C."/>
            <person name="Kalush F."/>
            <person name="Mural R.J."/>
            <person name="Myers E.W."/>
            <person name="Adams M.D."/>
            <person name="Smith H.O."/>
            <person name="Broder S."/>
            <person name="Gardner M.J."/>
            <person name="Fraser C.M."/>
            <person name="Birney E."/>
            <person name="Bork P."/>
            <person name="Brey P.T."/>
            <person name="Venter J.C."/>
            <person name="Weissenbach J."/>
            <person name="Kafatos F.C."/>
            <person name="Collins F.H."/>
            <person name="Hoffman S.L."/>
        </authorList>
    </citation>
    <scope>NUCLEOTIDE SEQUENCE [LARGE SCALE GENOMIC DNA]</scope>
    <source>
        <strain evidence="6">PEST</strain>
    </source>
</reference>
<dbReference type="InterPro" id="IPR000008">
    <property type="entry name" value="C2_dom"/>
</dbReference>
<evidence type="ECO:0000313" key="6">
    <source>
        <dbReference type="EMBL" id="EGK96247.1"/>
    </source>
</evidence>
<accession>F5HIY6</accession>
<dbReference type="Pfam" id="PF00168">
    <property type="entry name" value="C2"/>
    <property type="match status" value="2"/>
</dbReference>
<dbReference type="InterPro" id="IPR001565">
    <property type="entry name" value="Synaptotagmin"/>
</dbReference>
<name>F5HIY6_ANOGA</name>
<dbReference type="Gene3D" id="2.60.40.150">
    <property type="entry name" value="C2 domain"/>
    <property type="match status" value="2"/>
</dbReference>
<comment type="caution">
    <text evidence="6">The sequence shown here is derived from an EMBL/GenBank/DDBJ whole genome shotgun (WGS) entry which is preliminary data.</text>
</comment>
<dbReference type="EMBL" id="AAAB01008810">
    <property type="protein sequence ID" value="EGK96247.1"/>
    <property type="molecule type" value="Genomic_DNA"/>
</dbReference>
<keyword evidence="3" id="KW-0472">Membrane</keyword>
<proteinExistence type="predicted"/>
<dbReference type="PANTHER" id="PTHR45716:SF2">
    <property type="entry name" value="BITESIZE, ISOFORM I"/>
    <property type="match status" value="1"/>
</dbReference>
<dbReference type="CDD" id="cd08521">
    <property type="entry name" value="C2A_SLP"/>
    <property type="match status" value="1"/>
</dbReference>
<dbReference type="FunFam" id="2.60.40.150:FF:000006">
    <property type="entry name" value="Synaptotagmin-like 5, isoform CRA_a"/>
    <property type="match status" value="1"/>
</dbReference>
<protein>
    <submittedName>
        <fullName evidence="6">AGAP005288-PC</fullName>
    </submittedName>
</protein>
<dbReference type="VEuPathDB" id="VectorBase:AGAMI1_010520"/>
<dbReference type="PRINTS" id="PR00399">
    <property type="entry name" value="SYNAPTOTAGMN"/>
</dbReference>
<dbReference type="HOGENOM" id="CLU_002711_3_0_1"/>
<dbReference type="SMART" id="SM00239">
    <property type="entry name" value="C2"/>
    <property type="match status" value="2"/>
</dbReference>
<dbReference type="InParanoid" id="F5HIY6"/>
<dbReference type="InterPro" id="IPR035892">
    <property type="entry name" value="C2_domain_sf"/>
</dbReference>
<dbReference type="FunFam" id="2.60.40.150:FF:000310">
    <property type="entry name" value="AGAP005288-PA"/>
    <property type="match status" value="1"/>
</dbReference>
<feature type="domain" description="C2" evidence="5">
    <location>
        <begin position="530"/>
        <end position="655"/>
    </location>
</feature>
<reference evidence="6" key="5">
    <citation type="submission" date="2011-05" db="EMBL/GenBank/DDBJ databases">
        <authorList>
            <consortium name="VectorBase"/>
        </authorList>
    </citation>
    <scope>NUCLEOTIDE SEQUENCE</scope>
    <source>
        <strain evidence="6">PEST</strain>
    </source>
</reference>
<gene>
    <name evidence="6" type="ORF">AgaP_AGAP005288</name>
</gene>
<dbReference type="PROSITE" id="PS50004">
    <property type="entry name" value="C2"/>
    <property type="match status" value="2"/>
</dbReference>
<reference evidence="6" key="4">
    <citation type="journal article" date="2007" name="Genome Biol.">
        <title>Update of the Anopheles gambiae PEST genome assembly.</title>
        <authorList>
            <person name="Sharakhova M.V."/>
            <person name="Hammond M.P."/>
            <person name="Lobo N.F."/>
            <person name="Krzywinski J."/>
            <person name="Unger M.F."/>
            <person name="Hillenmeyer M.E."/>
            <person name="Bruggner R.V."/>
            <person name="Birney E."/>
            <person name="Collins F.H."/>
        </authorList>
    </citation>
    <scope>NUCLEOTIDE SEQUENCE</scope>
    <source>
        <strain evidence="6">PEST</strain>
    </source>
</reference>
<dbReference type="VEuPathDB" id="VectorBase:AGAP005288"/>
<evidence type="ECO:0000256" key="3">
    <source>
        <dbReference type="ARBA" id="ARBA00023136"/>
    </source>
</evidence>